<dbReference type="EMBL" id="BRZM01000150">
    <property type="protein sequence ID" value="GLD68783.1"/>
    <property type="molecule type" value="Genomic_DNA"/>
</dbReference>
<feature type="region of interest" description="Disordered" evidence="6">
    <location>
        <begin position="179"/>
        <end position="199"/>
    </location>
</feature>
<feature type="region of interest" description="Disordered" evidence="6">
    <location>
        <begin position="1"/>
        <end position="54"/>
    </location>
</feature>
<dbReference type="GO" id="GO:0007043">
    <property type="term" value="P:cell-cell junction assembly"/>
    <property type="evidence" value="ECO:0007669"/>
    <property type="project" value="TreeGrafter"/>
</dbReference>
<accession>A0AAD3NAK1</accession>
<name>A0AAD3NAK1_LATJO</name>
<dbReference type="PROSITE" id="PS50268">
    <property type="entry name" value="CADHERIN_2"/>
    <property type="match status" value="1"/>
</dbReference>
<dbReference type="SUPFAM" id="SSF49313">
    <property type="entry name" value="Cadherin-like"/>
    <property type="match status" value="1"/>
</dbReference>
<dbReference type="AlphaFoldDB" id="A0AAD3NAK1"/>
<dbReference type="GO" id="GO:0005509">
    <property type="term" value="F:calcium ion binding"/>
    <property type="evidence" value="ECO:0007669"/>
    <property type="project" value="UniProtKB-UniRule"/>
</dbReference>
<protein>
    <submittedName>
        <fullName evidence="8">Cadherin-related family member 5-like isoform X1</fullName>
    </submittedName>
</protein>
<feature type="domain" description="Cadherin" evidence="7">
    <location>
        <begin position="83"/>
        <end position="146"/>
    </location>
</feature>
<evidence type="ECO:0000313" key="8">
    <source>
        <dbReference type="EMBL" id="GLD68783.1"/>
    </source>
</evidence>
<evidence type="ECO:0000256" key="1">
    <source>
        <dbReference type="ARBA" id="ARBA00004370"/>
    </source>
</evidence>
<evidence type="ECO:0000313" key="9">
    <source>
        <dbReference type="Proteomes" id="UP001279410"/>
    </source>
</evidence>
<comment type="caution">
    <text evidence="8">The sequence shown here is derived from an EMBL/GenBank/DDBJ whole genome shotgun (WGS) entry which is preliminary data.</text>
</comment>
<dbReference type="CDD" id="cd11304">
    <property type="entry name" value="Cadherin_repeat"/>
    <property type="match status" value="1"/>
</dbReference>
<dbReference type="GO" id="GO:0034332">
    <property type="term" value="P:adherens junction organization"/>
    <property type="evidence" value="ECO:0007669"/>
    <property type="project" value="TreeGrafter"/>
</dbReference>
<dbReference type="GO" id="GO:0007156">
    <property type="term" value="P:homophilic cell adhesion via plasma membrane adhesion molecules"/>
    <property type="evidence" value="ECO:0007669"/>
    <property type="project" value="InterPro"/>
</dbReference>
<evidence type="ECO:0000256" key="5">
    <source>
        <dbReference type="PROSITE-ProRule" id="PRU00043"/>
    </source>
</evidence>
<gene>
    <name evidence="8" type="ORF">AKAME5_002009600</name>
</gene>
<evidence type="ECO:0000256" key="6">
    <source>
        <dbReference type="SAM" id="MobiDB-lite"/>
    </source>
</evidence>
<proteinExistence type="predicted"/>
<sequence>MKRNRPNFLQDINQLPPSPRSSTYTTKYQAHKTPGKHSETPGKQFNSPSKHPRHQDVVLEFSPGPIRAEDGDRGIDAPLIYSDDWGRFVINNSTGELRLTRAVDDRRITPNFTLNVMVCQVDDRLKYSVASVVVRVLYENMFPPVFNRTTFKGFIIQSSSPASIVSTYGNQVLQVQVSDHDFSDSSQSSPSPPLTMSVQPRRIRVEASCPGSGEQRQAWALRQGASLNGPGAKLSLGPARLLGRTMGGQHMWASEPGNSQPPTLQVTDLDLKFQYRPDHGPSDRQQSPGCRLWPRHLEPTPEQDLFDLSLLQQVLFPGRSEIQNQKCRVRGVLSGPGMLKQGPPNPTWRGRRSTKVFSLANFLQGLILVPERSEVSGDNKQKPVCSGRQTGLTGNGKHKGRRRNDDITLA</sequence>
<dbReference type="GO" id="GO:0000902">
    <property type="term" value="P:cell morphogenesis"/>
    <property type="evidence" value="ECO:0007669"/>
    <property type="project" value="TreeGrafter"/>
</dbReference>
<dbReference type="PANTHER" id="PTHR24027:SF431">
    <property type="entry name" value="CADHERIN-RELATED FAMILY MEMBER 5-LIKE ISOFORM X1"/>
    <property type="match status" value="1"/>
</dbReference>
<feature type="compositionally biased region" description="Polar residues" evidence="6">
    <location>
        <begin position="10"/>
        <end position="28"/>
    </location>
</feature>
<dbReference type="GO" id="GO:0005912">
    <property type="term" value="C:adherens junction"/>
    <property type="evidence" value="ECO:0007669"/>
    <property type="project" value="TreeGrafter"/>
</dbReference>
<dbReference type="GO" id="GO:0016342">
    <property type="term" value="C:catenin complex"/>
    <property type="evidence" value="ECO:0007669"/>
    <property type="project" value="TreeGrafter"/>
</dbReference>
<dbReference type="InterPro" id="IPR002126">
    <property type="entry name" value="Cadherin-like_dom"/>
</dbReference>
<keyword evidence="3 5" id="KW-0106">Calcium</keyword>
<dbReference type="SMART" id="SM00112">
    <property type="entry name" value="CA"/>
    <property type="match status" value="1"/>
</dbReference>
<evidence type="ECO:0000256" key="3">
    <source>
        <dbReference type="ARBA" id="ARBA00022837"/>
    </source>
</evidence>
<dbReference type="InterPro" id="IPR039808">
    <property type="entry name" value="Cadherin"/>
</dbReference>
<dbReference type="InterPro" id="IPR015919">
    <property type="entry name" value="Cadherin-like_sf"/>
</dbReference>
<dbReference type="Proteomes" id="UP001279410">
    <property type="component" value="Unassembled WGS sequence"/>
</dbReference>
<keyword evidence="9" id="KW-1185">Reference proteome</keyword>
<dbReference type="GO" id="GO:0044331">
    <property type="term" value="P:cell-cell adhesion mediated by cadherin"/>
    <property type="evidence" value="ECO:0007669"/>
    <property type="project" value="TreeGrafter"/>
</dbReference>
<organism evidence="8 9">
    <name type="scientific">Lates japonicus</name>
    <name type="common">Japanese lates</name>
    <dbReference type="NCBI Taxonomy" id="270547"/>
    <lineage>
        <taxon>Eukaryota</taxon>
        <taxon>Metazoa</taxon>
        <taxon>Chordata</taxon>
        <taxon>Craniata</taxon>
        <taxon>Vertebrata</taxon>
        <taxon>Euteleostomi</taxon>
        <taxon>Actinopterygii</taxon>
        <taxon>Neopterygii</taxon>
        <taxon>Teleostei</taxon>
        <taxon>Neoteleostei</taxon>
        <taxon>Acanthomorphata</taxon>
        <taxon>Carangaria</taxon>
        <taxon>Carangaria incertae sedis</taxon>
        <taxon>Centropomidae</taxon>
        <taxon>Lates</taxon>
    </lineage>
</organism>
<dbReference type="GO" id="GO:0016339">
    <property type="term" value="P:calcium-dependent cell-cell adhesion via plasma membrane cell adhesion molecules"/>
    <property type="evidence" value="ECO:0007669"/>
    <property type="project" value="TreeGrafter"/>
</dbReference>
<evidence type="ECO:0000256" key="2">
    <source>
        <dbReference type="ARBA" id="ARBA00022737"/>
    </source>
</evidence>
<dbReference type="GO" id="GO:0045296">
    <property type="term" value="F:cadherin binding"/>
    <property type="evidence" value="ECO:0007669"/>
    <property type="project" value="TreeGrafter"/>
</dbReference>
<reference evidence="8" key="1">
    <citation type="submission" date="2022-08" db="EMBL/GenBank/DDBJ databases">
        <title>Genome sequencing of akame (Lates japonicus).</title>
        <authorList>
            <person name="Hashiguchi Y."/>
            <person name="Takahashi H."/>
        </authorList>
    </citation>
    <scope>NUCLEOTIDE SEQUENCE</scope>
    <source>
        <strain evidence="8">Kochi</strain>
    </source>
</reference>
<evidence type="ECO:0000259" key="7">
    <source>
        <dbReference type="PROSITE" id="PS50268"/>
    </source>
</evidence>
<feature type="region of interest" description="Disordered" evidence="6">
    <location>
        <begin position="374"/>
        <end position="410"/>
    </location>
</feature>
<dbReference type="Gene3D" id="2.60.40.60">
    <property type="entry name" value="Cadherins"/>
    <property type="match status" value="1"/>
</dbReference>
<evidence type="ECO:0000256" key="4">
    <source>
        <dbReference type="ARBA" id="ARBA00023136"/>
    </source>
</evidence>
<dbReference type="GO" id="GO:0008013">
    <property type="term" value="F:beta-catenin binding"/>
    <property type="evidence" value="ECO:0007669"/>
    <property type="project" value="TreeGrafter"/>
</dbReference>
<keyword evidence="4" id="KW-0472">Membrane</keyword>
<dbReference type="GO" id="GO:0016477">
    <property type="term" value="P:cell migration"/>
    <property type="evidence" value="ECO:0007669"/>
    <property type="project" value="TreeGrafter"/>
</dbReference>
<keyword evidence="2" id="KW-0677">Repeat</keyword>
<dbReference type="PANTHER" id="PTHR24027">
    <property type="entry name" value="CADHERIN-23"/>
    <property type="match status" value="1"/>
</dbReference>
<comment type="subcellular location">
    <subcellularLocation>
        <location evidence="1">Membrane</location>
    </subcellularLocation>
</comment>